<feature type="transmembrane region" description="Helical" evidence="1">
    <location>
        <begin position="56"/>
        <end position="80"/>
    </location>
</feature>
<proteinExistence type="predicted"/>
<keyword evidence="1" id="KW-0472">Membrane</keyword>
<dbReference type="AlphaFoldDB" id="A0A6M3LYL7"/>
<keyword evidence="1" id="KW-1133">Transmembrane helix</keyword>
<name>A0A6M3LYL7_9ZZZZ</name>
<organism evidence="2">
    <name type="scientific">viral metagenome</name>
    <dbReference type="NCBI Taxonomy" id="1070528"/>
    <lineage>
        <taxon>unclassified sequences</taxon>
        <taxon>metagenomes</taxon>
        <taxon>organismal metagenomes</taxon>
    </lineage>
</organism>
<evidence type="ECO:0000313" key="2">
    <source>
        <dbReference type="EMBL" id="QJA97698.1"/>
    </source>
</evidence>
<accession>A0A6M3LYL7</accession>
<protein>
    <submittedName>
        <fullName evidence="2">Uncharacterized protein</fullName>
    </submittedName>
</protein>
<reference evidence="2" key="1">
    <citation type="submission" date="2020-03" db="EMBL/GenBank/DDBJ databases">
        <title>The deep terrestrial virosphere.</title>
        <authorList>
            <person name="Holmfeldt K."/>
            <person name="Nilsson E."/>
            <person name="Simone D."/>
            <person name="Lopez-Fernandez M."/>
            <person name="Wu X."/>
            <person name="de Brujin I."/>
            <person name="Lundin D."/>
            <person name="Andersson A."/>
            <person name="Bertilsson S."/>
            <person name="Dopson M."/>
        </authorList>
    </citation>
    <scope>NUCLEOTIDE SEQUENCE</scope>
    <source>
        <strain evidence="2">MM415B05994</strain>
    </source>
</reference>
<keyword evidence="1" id="KW-0812">Transmembrane</keyword>
<sequence>MTTKERFPLHKRAYPYFLLTLGLLFGLGIATSWDIKVSGVWDVSFKAQLETEKSAWDIVAAIGSLLAGLGTVGLLAFGWFKGTVWITQLKTEKRVNLILGTSNKLISESELFSIFCIKEINDQRLITNEIRVDIFNHLTKIELCLKTLKHLSKDNTTVEPKLNKVAGLCHMIRMHSLKKVDPEESMNGQSGISALSYIIVAESQSAQALIIDELL</sequence>
<gene>
    <name evidence="2" type="ORF">MM415B05994_0001</name>
</gene>
<evidence type="ECO:0000256" key="1">
    <source>
        <dbReference type="SAM" id="Phobius"/>
    </source>
</evidence>
<dbReference type="EMBL" id="MT143517">
    <property type="protein sequence ID" value="QJA97698.1"/>
    <property type="molecule type" value="Genomic_DNA"/>
</dbReference>